<dbReference type="InterPro" id="IPR037148">
    <property type="entry name" value="NiFe-Hase_small_C_sf"/>
</dbReference>
<keyword evidence="10" id="KW-0411">Iron-sulfur</keyword>
<keyword evidence="7" id="KW-0732">Signal</keyword>
<evidence type="ECO:0000256" key="12">
    <source>
        <dbReference type="SAM" id="MobiDB-lite"/>
    </source>
</evidence>
<dbReference type="AlphaFoldDB" id="A0A1J5R1L7"/>
<dbReference type="GO" id="GO:0044569">
    <property type="term" value="C:[Ni-Fe] hydrogenase complex"/>
    <property type="evidence" value="ECO:0007669"/>
    <property type="project" value="TreeGrafter"/>
</dbReference>
<dbReference type="GO" id="GO:0008901">
    <property type="term" value="F:ferredoxin hydrogenase activity"/>
    <property type="evidence" value="ECO:0007669"/>
    <property type="project" value="InterPro"/>
</dbReference>
<dbReference type="InterPro" id="IPR001821">
    <property type="entry name" value="NiFe_hydrogenase_ssu"/>
</dbReference>
<evidence type="ECO:0000256" key="10">
    <source>
        <dbReference type="ARBA" id="ARBA00023014"/>
    </source>
</evidence>
<evidence type="ECO:0000256" key="1">
    <source>
        <dbReference type="ARBA" id="ARBA00001927"/>
    </source>
</evidence>
<keyword evidence="13" id="KW-0472">Membrane</keyword>
<keyword evidence="8 16" id="KW-0560">Oxidoreductase</keyword>
<feature type="domain" description="Cytochrome-c3 hydrogenase C-terminal" evidence="15">
    <location>
        <begin position="239"/>
        <end position="319"/>
    </location>
</feature>
<dbReference type="GO" id="GO:0030313">
    <property type="term" value="C:cell envelope"/>
    <property type="evidence" value="ECO:0007669"/>
    <property type="project" value="UniProtKB-SubCell"/>
</dbReference>
<evidence type="ECO:0000256" key="6">
    <source>
        <dbReference type="ARBA" id="ARBA00022723"/>
    </source>
</evidence>
<feature type="region of interest" description="Disordered" evidence="12">
    <location>
        <begin position="376"/>
        <end position="408"/>
    </location>
</feature>
<feature type="transmembrane region" description="Helical" evidence="13">
    <location>
        <begin position="350"/>
        <end position="371"/>
    </location>
</feature>
<keyword evidence="13" id="KW-1133">Transmembrane helix</keyword>
<dbReference type="PANTHER" id="PTHR30013">
    <property type="entry name" value="NIFE / NIFESE HYDROGENASE SMALL SUBUNIT FAMILY MEMBER"/>
    <property type="match status" value="1"/>
</dbReference>
<evidence type="ECO:0000256" key="8">
    <source>
        <dbReference type="ARBA" id="ARBA00023002"/>
    </source>
</evidence>
<name>A0A1J5R1L7_9ZZZZ</name>
<gene>
    <name evidence="16" type="primary">hybO_3</name>
    <name evidence="16" type="ORF">GALL_282280</name>
</gene>
<comment type="cofactor">
    <cofactor evidence="1">
        <name>[3Fe-4S] cluster</name>
        <dbReference type="ChEBI" id="CHEBI:21137"/>
    </cofactor>
</comment>
<evidence type="ECO:0000313" key="16">
    <source>
        <dbReference type="EMBL" id="OIQ89857.1"/>
    </source>
</evidence>
<dbReference type="GO" id="GO:0051539">
    <property type="term" value="F:4 iron, 4 sulfur cluster binding"/>
    <property type="evidence" value="ECO:0007669"/>
    <property type="project" value="UniProtKB-KW"/>
</dbReference>
<evidence type="ECO:0000259" key="15">
    <source>
        <dbReference type="Pfam" id="PF14720"/>
    </source>
</evidence>
<evidence type="ECO:0000256" key="11">
    <source>
        <dbReference type="ARBA" id="ARBA00023291"/>
    </source>
</evidence>
<evidence type="ECO:0000256" key="4">
    <source>
        <dbReference type="ARBA" id="ARBA00006605"/>
    </source>
</evidence>
<evidence type="ECO:0000256" key="13">
    <source>
        <dbReference type="SAM" id="Phobius"/>
    </source>
</evidence>
<dbReference type="GO" id="GO:0051538">
    <property type="term" value="F:3 iron, 4 sulfur cluster binding"/>
    <property type="evidence" value="ECO:0007669"/>
    <property type="project" value="UniProtKB-KW"/>
</dbReference>
<evidence type="ECO:0000256" key="2">
    <source>
        <dbReference type="ARBA" id="ARBA00001966"/>
    </source>
</evidence>
<sequence>MTDSNEIFDTERSSLVELERRLDLPRREFLKLCSAIAATLGLPVGAEAAVAKAVETAPRPAVIWLHFQECTGCTETLLRAEHPTLEKLILDVISLEYHETLMAAAGKQAEDARLAAMRKYKGRYLLVVEGAVPTHDNGIYCKVGGKTPQQMLAECAADAAGIIAIGSCASWGGMPSTISPLATSSPTGSTGIATVLGKPVVTIPGCPPNPYNFLSTVVHLLTFKRLPDVDAKGRPLFAYGRLIHENCERRAHFDAGRFALEFGDEGHRKGYCLYKLGCKGPETYNNCPTIGFGDAGEVNWPVGCGHPCIGCSEQGVGFQTGIYELSELRYIHPPVGYPSIHEKQGKGASLGAMAIVAAVGGGAAGAGAMLARNLGRNARADAQPHGPDEAAKPPAPDQAAASRHDPRE</sequence>
<keyword evidence="11" id="KW-0003">3Fe-4S</keyword>
<dbReference type="Gene3D" id="4.10.480.10">
    <property type="entry name" value="Cytochrome-c3 hydrogenase, C-terminal domain"/>
    <property type="match status" value="1"/>
</dbReference>
<dbReference type="InterPro" id="IPR027394">
    <property type="entry name" value="Cytochrome-c3_hydrogenase_C"/>
</dbReference>
<dbReference type="GO" id="GO:0046872">
    <property type="term" value="F:metal ion binding"/>
    <property type="evidence" value="ECO:0007669"/>
    <property type="project" value="UniProtKB-KW"/>
</dbReference>
<accession>A0A1J5R1L7</accession>
<dbReference type="NCBIfam" id="TIGR00391">
    <property type="entry name" value="hydA"/>
    <property type="match status" value="1"/>
</dbReference>
<organism evidence="16">
    <name type="scientific">mine drainage metagenome</name>
    <dbReference type="NCBI Taxonomy" id="410659"/>
    <lineage>
        <taxon>unclassified sequences</taxon>
        <taxon>metagenomes</taxon>
        <taxon>ecological metagenomes</taxon>
    </lineage>
</organism>
<dbReference type="PROSITE" id="PS51318">
    <property type="entry name" value="TAT"/>
    <property type="match status" value="1"/>
</dbReference>
<comment type="cofactor">
    <cofactor evidence="2">
        <name>[4Fe-4S] cluster</name>
        <dbReference type="ChEBI" id="CHEBI:49883"/>
    </cofactor>
</comment>
<dbReference type="GO" id="GO:0009055">
    <property type="term" value="F:electron transfer activity"/>
    <property type="evidence" value="ECO:0007669"/>
    <property type="project" value="TreeGrafter"/>
</dbReference>
<evidence type="ECO:0000256" key="7">
    <source>
        <dbReference type="ARBA" id="ARBA00022729"/>
    </source>
</evidence>
<dbReference type="GO" id="GO:0009061">
    <property type="term" value="P:anaerobic respiration"/>
    <property type="evidence" value="ECO:0007669"/>
    <property type="project" value="TreeGrafter"/>
</dbReference>
<dbReference type="GO" id="GO:0016020">
    <property type="term" value="C:membrane"/>
    <property type="evidence" value="ECO:0007669"/>
    <property type="project" value="TreeGrafter"/>
</dbReference>
<dbReference type="GO" id="GO:0033748">
    <property type="term" value="F:hydrogenase (acceptor) activity"/>
    <property type="evidence" value="ECO:0007669"/>
    <property type="project" value="UniProtKB-EC"/>
</dbReference>
<evidence type="ECO:0000256" key="5">
    <source>
        <dbReference type="ARBA" id="ARBA00022485"/>
    </source>
</evidence>
<protein>
    <submittedName>
        <fullName evidence="16">Hydrogenase-2 small chain</fullName>
        <ecNumber evidence="16">1.12.99.6</ecNumber>
    </submittedName>
</protein>
<dbReference type="Pfam" id="PF01058">
    <property type="entry name" value="Oxidored_q6"/>
    <property type="match status" value="1"/>
</dbReference>
<dbReference type="InterPro" id="IPR006311">
    <property type="entry name" value="TAT_signal"/>
</dbReference>
<keyword evidence="13" id="KW-0812">Transmembrane</keyword>
<dbReference type="PRINTS" id="PR00614">
    <property type="entry name" value="NIHGNASESMLL"/>
</dbReference>
<proteinExistence type="inferred from homology"/>
<evidence type="ECO:0000256" key="9">
    <source>
        <dbReference type="ARBA" id="ARBA00023004"/>
    </source>
</evidence>
<comment type="subcellular location">
    <subcellularLocation>
        <location evidence="3">Cell envelope</location>
    </subcellularLocation>
</comment>
<dbReference type="EMBL" id="MLJW01000313">
    <property type="protein sequence ID" value="OIQ89857.1"/>
    <property type="molecule type" value="Genomic_DNA"/>
</dbReference>
<comment type="caution">
    <text evidence="16">The sequence shown here is derived from an EMBL/GenBank/DDBJ whole genome shotgun (WGS) entry which is preliminary data.</text>
</comment>
<dbReference type="EC" id="1.12.99.6" evidence="16"/>
<comment type="similarity">
    <text evidence="4">Belongs to the [NiFe]/[NiFeSe] hydrogenase small subunit family.</text>
</comment>
<keyword evidence="6" id="KW-0479">Metal-binding</keyword>
<evidence type="ECO:0000256" key="3">
    <source>
        <dbReference type="ARBA" id="ARBA00004196"/>
    </source>
</evidence>
<dbReference type="SUPFAM" id="SSF56770">
    <property type="entry name" value="HydA/Nqo6-like"/>
    <property type="match status" value="1"/>
</dbReference>
<dbReference type="Gene3D" id="3.40.50.700">
    <property type="entry name" value="NADH:ubiquinone oxidoreductase-like, 20kDa subunit"/>
    <property type="match status" value="1"/>
</dbReference>
<dbReference type="GO" id="GO:0009375">
    <property type="term" value="C:ferredoxin hydrogenase complex"/>
    <property type="evidence" value="ECO:0007669"/>
    <property type="project" value="InterPro"/>
</dbReference>
<keyword evidence="9" id="KW-0408">Iron</keyword>
<dbReference type="PANTHER" id="PTHR30013:SF7">
    <property type="entry name" value="HYDROGENASE-2 SMALL CHAIN"/>
    <property type="match status" value="1"/>
</dbReference>
<dbReference type="Pfam" id="PF14720">
    <property type="entry name" value="NiFe_hyd_SSU_C"/>
    <property type="match status" value="1"/>
</dbReference>
<evidence type="ECO:0000259" key="14">
    <source>
        <dbReference type="Pfam" id="PF01058"/>
    </source>
</evidence>
<reference evidence="16" key="1">
    <citation type="submission" date="2016-10" db="EMBL/GenBank/DDBJ databases">
        <title>Sequence of Gallionella enrichment culture.</title>
        <authorList>
            <person name="Poehlein A."/>
            <person name="Muehling M."/>
            <person name="Daniel R."/>
        </authorList>
    </citation>
    <scope>NUCLEOTIDE SEQUENCE</scope>
</reference>
<feature type="domain" description="NADH:ubiquinone oxidoreductase-like 20kDa subunit" evidence="14">
    <location>
        <begin position="70"/>
        <end position="220"/>
    </location>
</feature>
<keyword evidence="5" id="KW-0004">4Fe-4S</keyword>
<dbReference type="InterPro" id="IPR037024">
    <property type="entry name" value="NiFe_Hase_small_N_sf"/>
</dbReference>
<dbReference type="InterPro" id="IPR006137">
    <property type="entry name" value="NADH_UbQ_OxRdtase-like_20kDa"/>
</dbReference>